<evidence type="ECO:0000313" key="2">
    <source>
        <dbReference type="EMBL" id="SFG69444.1"/>
    </source>
</evidence>
<name>A0A1I2TX67_9CORY</name>
<organism evidence="2 3">
    <name type="scientific">Corynebacterium spheniscorum</name>
    <dbReference type="NCBI Taxonomy" id="185761"/>
    <lineage>
        <taxon>Bacteria</taxon>
        <taxon>Bacillati</taxon>
        <taxon>Actinomycetota</taxon>
        <taxon>Actinomycetes</taxon>
        <taxon>Mycobacteriales</taxon>
        <taxon>Corynebacteriaceae</taxon>
        <taxon>Corynebacterium</taxon>
    </lineage>
</organism>
<dbReference type="STRING" id="185761.SAMN05660282_01660"/>
<dbReference type="Pfam" id="PF11298">
    <property type="entry name" value="DUF3099"/>
    <property type="match status" value="1"/>
</dbReference>
<evidence type="ECO:0008006" key="4">
    <source>
        <dbReference type="Google" id="ProtNLM"/>
    </source>
</evidence>
<dbReference type="Proteomes" id="UP000199065">
    <property type="component" value="Unassembled WGS sequence"/>
</dbReference>
<keyword evidence="1" id="KW-0472">Membrane</keyword>
<evidence type="ECO:0000256" key="1">
    <source>
        <dbReference type="SAM" id="Phobius"/>
    </source>
</evidence>
<evidence type="ECO:0000313" key="3">
    <source>
        <dbReference type="Proteomes" id="UP000199065"/>
    </source>
</evidence>
<proteinExistence type="predicted"/>
<accession>A0A1I2TX67</accession>
<keyword evidence="1" id="KW-1133">Transmembrane helix</keyword>
<dbReference type="RefSeq" id="WP_092286300.1">
    <property type="nucleotide sequence ID" value="NZ_FOPJ01000010.1"/>
</dbReference>
<dbReference type="AlphaFoldDB" id="A0A1I2TX67"/>
<gene>
    <name evidence="2" type="ORF">SAMN05660282_01660</name>
</gene>
<dbReference type="EMBL" id="FOPJ01000010">
    <property type="protein sequence ID" value="SFG69444.1"/>
    <property type="molecule type" value="Genomic_DNA"/>
</dbReference>
<sequence length="135" mass="15335">MSKERHWLPGSKRRNAALITDAPVTAAQDRHHREKVYAILQGLRLPFLALSAIAYVWMENWLLSMIFFIISIPLPWISVVIANGHGKPRDRRTPAVYKPAAYREWQESMTQQLESGVAGVISASPEPEIIDEEDD</sequence>
<feature type="transmembrane region" description="Helical" evidence="1">
    <location>
        <begin position="61"/>
        <end position="82"/>
    </location>
</feature>
<dbReference type="InterPro" id="IPR021449">
    <property type="entry name" value="DUF3099"/>
</dbReference>
<keyword evidence="3" id="KW-1185">Reference proteome</keyword>
<protein>
    <recommendedName>
        <fullName evidence="4">DUF3099 domain-containing protein</fullName>
    </recommendedName>
</protein>
<feature type="transmembrane region" description="Helical" evidence="1">
    <location>
        <begin position="36"/>
        <end position="55"/>
    </location>
</feature>
<keyword evidence="1" id="KW-0812">Transmembrane</keyword>
<reference evidence="2 3" key="1">
    <citation type="submission" date="2016-10" db="EMBL/GenBank/DDBJ databases">
        <authorList>
            <person name="de Groot N.N."/>
        </authorList>
    </citation>
    <scope>NUCLEOTIDE SEQUENCE [LARGE SCALE GENOMIC DNA]</scope>
    <source>
        <strain>J11</strain>
        <strain evidence="3">PG 39</strain>
    </source>
</reference>
<dbReference type="OrthoDB" id="5188998at2"/>